<evidence type="ECO:0000313" key="5">
    <source>
        <dbReference type="Proteomes" id="UP000324800"/>
    </source>
</evidence>
<evidence type="ECO:0000259" key="2">
    <source>
        <dbReference type="Pfam" id="PF03439"/>
    </source>
</evidence>
<dbReference type="GO" id="GO:0006357">
    <property type="term" value="P:regulation of transcription by RNA polymerase II"/>
    <property type="evidence" value="ECO:0007669"/>
    <property type="project" value="InterPro"/>
</dbReference>
<evidence type="ECO:0000256" key="1">
    <source>
        <dbReference type="SAM" id="MobiDB-lite"/>
    </source>
</evidence>
<feature type="compositionally biased region" description="Polar residues" evidence="1">
    <location>
        <begin position="118"/>
        <end position="129"/>
    </location>
</feature>
<dbReference type="InterPro" id="IPR005100">
    <property type="entry name" value="NGN-domain"/>
</dbReference>
<name>A0A5J4VRG6_9EUKA</name>
<feature type="compositionally biased region" description="Acidic residues" evidence="1">
    <location>
        <begin position="9"/>
        <end position="29"/>
    </location>
</feature>
<dbReference type="Pfam" id="PF08385">
    <property type="entry name" value="DHC_N1"/>
    <property type="match status" value="1"/>
</dbReference>
<feature type="domain" description="Dynein heavy chain tail" evidence="3">
    <location>
        <begin position="218"/>
        <end position="342"/>
    </location>
</feature>
<organism evidence="4 5">
    <name type="scientific">Streblomastix strix</name>
    <dbReference type="NCBI Taxonomy" id="222440"/>
    <lineage>
        <taxon>Eukaryota</taxon>
        <taxon>Metamonada</taxon>
        <taxon>Preaxostyla</taxon>
        <taxon>Oxymonadida</taxon>
        <taxon>Streblomastigidae</taxon>
        <taxon>Streblomastix</taxon>
    </lineage>
</organism>
<accession>A0A5J4VRG6</accession>
<dbReference type="InterPro" id="IPR039659">
    <property type="entry name" value="SPT5"/>
</dbReference>
<dbReference type="OrthoDB" id="28901at2759"/>
<dbReference type="Pfam" id="PF03439">
    <property type="entry name" value="Spt5-NGN"/>
    <property type="match status" value="1"/>
</dbReference>
<dbReference type="PANTHER" id="PTHR11125">
    <property type="entry name" value="SUPPRESSOR OF TY 5"/>
    <property type="match status" value="1"/>
</dbReference>
<dbReference type="InterPro" id="IPR036735">
    <property type="entry name" value="NGN_dom_sf"/>
</dbReference>
<evidence type="ECO:0000259" key="3">
    <source>
        <dbReference type="Pfam" id="PF08385"/>
    </source>
</evidence>
<dbReference type="GO" id="GO:0032784">
    <property type="term" value="P:regulation of DNA-templated transcription elongation"/>
    <property type="evidence" value="ECO:0007669"/>
    <property type="project" value="InterPro"/>
</dbReference>
<dbReference type="EMBL" id="SNRW01005411">
    <property type="protein sequence ID" value="KAA6385122.1"/>
    <property type="molecule type" value="Genomic_DNA"/>
</dbReference>
<sequence length="345" mass="39643">MSHRRIVHDDDDDSDDVDDEIEDEEEDEESDRKRSRRHRPENTAKQYLDDEAEVGDEEDEESLSSEDPGVDRPKKEDSKQLEQLKKEMDRRIKPRKNIFDEMDEEEIYKKLMERQKQQDSVAPQRTGDQGAQHVQKLPSIRNAKWWSVRVKRGKERETAIQLTNQYIKKKERGEYLNYKSVIANDALKGNVFIEADKSDAVVQTIEGIQTISSSQSNQLFETINDAVSSQANRLTELINITTDKVVGEIISHFTSLLNQPTAKAESTLKTTYSIERLAIEIQTVQQAFTDGKDNPLIPIHHSILAGCVWWVHSLAQRIEPPMKSILQHAPENLATGQEREVKTLV</sequence>
<feature type="region of interest" description="Disordered" evidence="1">
    <location>
        <begin position="1"/>
        <end position="92"/>
    </location>
</feature>
<dbReference type="InterPro" id="IPR013594">
    <property type="entry name" value="Dynein_heavy_tail"/>
</dbReference>
<dbReference type="GO" id="GO:0003729">
    <property type="term" value="F:mRNA binding"/>
    <property type="evidence" value="ECO:0007669"/>
    <property type="project" value="TreeGrafter"/>
</dbReference>
<dbReference type="PANTHER" id="PTHR11125:SF7">
    <property type="entry name" value="TRANSCRIPTION ELONGATION FACTOR SPT5"/>
    <property type="match status" value="1"/>
</dbReference>
<feature type="compositionally biased region" description="Basic and acidic residues" evidence="1">
    <location>
        <begin position="69"/>
        <end position="91"/>
    </location>
</feature>
<comment type="caution">
    <text evidence="4">The sequence shown here is derived from an EMBL/GenBank/DDBJ whole genome shotgun (WGS) entry which is preliminary data.</text>
</comment>
<feature type="compositionally biased region" description="Acidic residues" evidence="1">
    <location>
        <begin position="49"/>
        <end position="64"/>
    </location>
</feature>
<protein>
    <submittedName>
        <fullName evidence="4">Uncharacterized protein</fullName>
    </submittedName>
</protein>
<dbReference type="AlphaFoldDB" id="A0A5J4VRG6"/>
<gene>
    <name evidence="4" type="ORF">EZS28_019354</name>
</gene>
<evidence type="ECO:0000313" key="4">
    <source>
        <dbReference type="EMBL" id="KAA6385122.1"/>
    </source>
</evidence>
<dbReference type="Gene3D" id="3.30.70.940">
    <property type="entry name" value="NusG, N-terminal domain"/>
    <property type="match status" value="1"/>
</dbReference>
<feature type="region of interest" description="Disordered" evidence="1">
    <location>
        <begin position="114"/>
        <end position="135"/>
    </location>
</feature>
<proteinExistence type="predicted"/>
<feature type="domain" description="NGN" evidence="2">
    <location>
        <begin position="145"/>
        <end position="215"/>
    </location>
</feature>
<dbReference type="Proteomes" id="UP000324800">
    <property type="component" value="Unassembled WGS sequence"/>
</dbReference>
<dbReference type="GO" id="GO:0006368">
    <property type="term" value="P:transcription elongation by RNA polymerase II"/>
    <property type="evidence" value="ECO:0007669"/>
    <property type="project" value="TreeGrafter"/>
</dbReference>
<reference evidence="4 5" key="1">
    <citation type="submission" date="2019-03" db="EMBL/GenBank/DDBJ databases">
        <title>Single cell metagenomics reveals metabolic interactions within the superorganism composed of flagellate Streblomastix strix and complex community of Bacteroidetes bacteria on its surface.</title>
        <authorList>
            <person name="Treitli S.C."/>
            <person name="Kolisko M."/>
            <person name="Husnik F."/>
            <person name="Keeling P."/>
            <person name="Hampl V."/>
        </authorList>
    </citation>
    <scope>NUCLEOTIDE SEQUENCE [LARGE SCALE GENOMIC DNA]</scope>
    <source>
        <strain evidence="4">ST1C</strain>
    </source>
</reference>
<dbReference type="GO" id="GO:0032044">
    <property type="term" value="C:DSIF complex"/>
    <property type="evidence" value="ECO:0007669"/>
    <property type="project" value="TreeGrafter"/>
</dbReference>